<protein>
    <recommendedName>
        <fullName evidence="3">G domain-containing protein</fullName>
    </recommendedName>
</protein>
<evidence type="ECO:0000313" key="2">
    <source>
        <dbReference type="Proteomes" id="UP000807342"/>
    </source>
</evidence>
<sequence length="52" mass="5769">VGHNLEPCTSGVTAIRVTFMDGIRVVLVDTPGFDDTYCSDLDILELVSRWLK</sequence>
<dbReference type="InterPro" id="IPR027417">
    <property type="entry name" value="P-loop_NTPase"/>
</dbReference>
<reference evidence="1" key="1">
    <citation type="submission" date="2020-11" db="EMBL/GenBank/DDBJ databases">
        <authorList>
            <consortium name="DOE Joint Genome Institute"/>
            <person name="Ahrendt S."/>
            <person name="Riley R."/>
            <person name="Andreopoulos W."/>
            <person name="Labutti K."/>
            <person name="Pangilinan J."/>
            <person name="Ruiz-Duenas F.J."/>
            <person name="Barrasa J.M."/>
            <person name="Sanchez-Garcia M."/>
            <person name="Camarero S."/>
            <person name="Miyauchi S."/>
            <person name="Serrano A."/>
            <person name="Linde D."/>
            <person name="Babiker R."/>
            <person name="Drula E."/>
            <person name="Ayuso-Fernandez I."/>
            <person name="Pacheco R."/>
            <person name="Padilla G."/>
            <person name="Ferreira P."/>
            <person name="Barriuso J."/>
            <person name="Kellner H."/>
            <person name="Castanera R."/>
            <person name="Alfaro M."/>
            <person name="Ramirez L."/>
            <person name="Pisabarro A.G."/>
            <person name="Kuo A."/>
            <person name="Tritt A."/>
            <person name="Lipzen A."/>
            <person name="He G."/>
            <person name="Yan M."/>
            <person name="Ng V."/>
            <person name="Cullen D."/>
            <person name="Martin F."/>
            <person name="Rosso M.-N."/>
            <person name="Henrissat B."/>
            <person name="Hibbett D."/>
            <person name="Martinez A.T."/>
            <person name="Grigoriev I.V."/>
        </authorList>
    </citation>
    <scope>NUCLEOTIDE SEQUENCE</scope>
    <source>
        <strain evidence="1">MF-IS2</strain>
    </source>
</reference>
<dbReference type="Gene3D" id="3.40.50.300">
    <property type="entry name" value="P-loop containing nucleotide triphosphate hydrolases"/>
    <property type="match status" value="1"/>
</dbReference>
<evidence type="ECO:0008006" key="3">
    <source>
        <dbReference type="Google" id="ProtNLM"/>
    </source>
</evidence>
<organism evidence="1 2">
    <name type="scientific">Macrolepiota fuliginosa MF-IS2</name>
    <dbReference type="NCBI Taxonomy" id="1400762"/>
    <lineage>
        <taxon>Eukaryota</taxon>
        <taxon>Fungi</taxon>
        <taxon>Dikarya</taxon>
        <taxon>Basidiomycota</taxon>
        <taxon>Agaricomycotina</taxon>
        <taxon>Agaricomycetes</taxon>
        <taxon>Agaricomycetidae</taxon>
        <taxon>Agaricales</taxon>
        <taxon>Agaricineae</taxon>
        <taxon>Agaricaceae</taxon>
        <taxon>Macrolepiota</taxon>
    </lineage>
</organism>
<dbReference type="AlphaFoldDB" id="A0A9P6BY45"/>
<name>A0A9P6BY45_9AGAR</name>
<dbReference type="Proteomes" id="UP000807342">
    <property type="component" value="Unassembled WGS sequence"/>
</dbReference>
<proteinExistence type="predicted"/>
<evidence type="ECO:0000313" key="1">
    <source>
        <dbReference type="EMBL" id="KAF9442135.1"/>
    </source>
</evidence>
<dbReference type="SUPFAM" id="SSF52540">
    <property type="entry name" value="P-loop containing nucleoside triphosphate hydrolases"/>
    <property type="match status" value="1"/>
</dbReference>
<keyword evidence="2" id="KW-1185">Reference proteome</keyword>
<feature type="non-terminal residue" evidence="1">
    <location>
        <position position="52"/>
    </location>
</feature>
<gene>
    <name evidence="1" type="ORF">P691DRAFT_626957</name>
</gene>
<feature type="non-terminal residue" evidence="1">
    <location>
        <position position="1"/>
    </location>
</feature>
<dbReference type="EMBL" id="MU151697">
    <property type="protein sequence ID" value="KAF9442135.1"/>
    <property type="molecule type" value="Genomic_DNA"/>
</dbReference>
<dbReference type="OrthoDB" id="8954335at2759"/>
<comment type="caution">
    <text evidence="1">The sequence shown here is derived from an EMBL/GenBank/DDBJ whole genome shotgun (WGS) entry which is preliminary data.</text>
</comment>
<accession>A0A9P6BY45</accession>